<feature type="signal peptide" evidence="3">
    <location>
        <begin position="1"/>
        <end position="27"/>
    </location>
</feature>
<proteinExistence type="inferred from homology"/>
<feature type="non-terminal residue" evidence="4">
    <location>
        <position position="366"/>
    </location>
</feature>
<accession>A0A4Y1R1Z3</accession>
<evidence type="ECO:0000256" key="1">
    <source>
        <dbReference type="ARBA" id="ARBA00008668"/>
    </source>
</evidence>
<dbReference type="EMBL" id="AP019298">
    <property type="protein sequence ID" value="BBG98076.1"/>
    <property type="molecule type" value="Genomic_DNA"/>
</dbReference>
<dbReference type="PANTHER" id="PTHR45642">
    <property type="entry name" value="GDSL ESTERASE/LIPASE EXL3"/>
    <property type="match status" value="1"/>
</dbReference>
<dbReference type="Gene3D" id="3.40.50.1110">
    <property type="entry name" value="SGNH hydrolase"/>
    <property type="match status" value="1"/>
</dbReference>
<feature type="chain" id="PRO_5021338168" evidence="3">
    <location>
        <begin position="28"/>
        <end position="366"/>
    </location>
</feature>
<dbReference type="AlphaFoldDB" id="A0A4Y1R1Z3"/>
<protein>
    <submittedName>
        <fullName evidence="4">SGNH hydrolase-type esterase superfamily protein</fullName>
    </submittedName>
</protein>
<dbReference type="InterPro" id="IPR001087">
    <property type="entry name" value="GDSL"/>
</dbReference>
<evidence type="ECO:0000256" key="2">
    <source>
        <dbReference type="ARBA" id="ARBA00022729"/>
    </source>
</evidence>
<gene>
    <name evidence="4" type="ORF">Prudu_007394</name>
</gene>
<dbReference type="InterPro" id="IPR036514">
    <property type="entry name" value="SGNH_hydro_sf"/>
</dbReference>
<reference evidence="4" key="1">
    <citation type="journal article" date="2019" name="Science">
        <title>Mutation of a bHLH transcription factor allowed almond domestication.</title>
        <authorList>
            <person name="Sanchez-Perez R."/>
            <person name="Pavan S."/>
            <person name="Mazzeo R."/>
            <person name="Moldovan C."/>
            <person name="Aiese Cigliano R."/>
            <person name="Del Cueto J."/>
            <person name="Ricciardi F."/>
            <person name="Lotti C."/>
            <person name="Ricciardi L."/>
            <person name="Dicenta F."/>
            <person name="Lopez-Marques R.L."/>
            <person name="Lindberg Moller B."/>
        </authorList>
    </citation>
    <scope>NUCLEOTIDE SEQUENCE</scope>
</reference>
<dbReference type="CDD" id="cd01837">
    <property type="entry name" value="SGNH_plant_lipase_like"/>
    <property type="match status" value="1"/>
</dbReference>
<organism evidence="4">
    <name type="scientific">Prunus dulcis</name>
    <name type="common">Almond</name>
    <name type="synonym">Amygdalus dulcis</name>
    <dbReference type="NCBI Taxonomy" id="3755"/>
    <lineage>
        <taxon>Eukaryota</taxon>
        <taxon>Viridiplantae</taxon>
        <taxon>Streptophyta</taxon>
        <taxon>Embryophyta</taxon>
        <taxon>Tracheophyta</taxon>
        <taxon>Spermatophyta</taxon>
        <taxon>Magnoliopsida</taxon>
        <taxon>eudicotyledons</taxon>
        <taxon>Gunneridae</taxon>
        <taxon>Pentapetalae</taxon>
        <taxon>rosids</taxon>
        <taxon>fabids</taxon>
        <taxon>Rosales</taxon>
        <taxon>Rosaceae</taxon>
        <taxon>Amygdaloideae</taxon>
        <taxon>Amygdaleae</taxon>
        <taxon>Prunus</taxon>
    </lineage>
</organism>
<keyword evidence="2 3" id="KW-0732">Signal</keyword>
<evidence type="ECO:0000313" key="4">
    <source>
        <dbReference type="EMBL" id="BBG98076.1"/>
    </source>
</evidence>
<dbReference type="InterPro" id="IPR035669">
    <property type="entry name" value="SGNH_plant_lipase-like"/>
</dbReference>
<dbReference type="Pfam" id="PF00657">
    <property type="entry name" value="Lipase_GDSL"/>
    <property type="match status" value="1"/>
</dbReference>
<dbReference type="InterPro" id="IPR050592">
    <property type="entry name" value="GDSL_lipolytic_enzyme"/>
</dbReference>
<sequence length="366" mass="40274">MHQKTNLLLILLFSFASLLTLPIPTTASQPISAVFAFGDSTLDSGNNNRLPFTLFKSDHKPYGKDLPNHVPSGRFSNGKLATDFMVSKLGLKDLLPAYYDPKLTDRDLLTGVSFASGGGGMDDLTLAVSKATSMSKQLEAFDEALGRMRKTVGEQNCSEIVKNAVFVISAGTNDMVFNMYELPVTVRKIAFSPSGYQDFLLRALGSFVQNLYKRGARRFQVASLPPIGCLPMQLTIGSIFNGLRRVCVDQQNKDSQAYNTKLQDLISRLQASLSGSRLAYFDTYNPIMDMFSNPDKYGFSQTHEGCCGTGLVELGPLCGELSLTCTDASKFLFWDSMHPSQAAYSVLADMAQKTRLFEAHRCQVHQ</sequence>
<dbReference type="GO" id="GO:0016788">
    <property type="term" value="F:hydrolase activity, acting on ester bonds"/>
    <property type="evidence" value="ECO:0007669"/>
    <property type="project" value="InterPro"/>
</dbReference>
<dbReference type="SUPFAM" id="SSF52266">
    <property type="entry name" value="SGNH hydrolase"/>
    <property type="match status" value="1"/>
</dbReference>
<dbReference type="PANTHER" id="PTHR45642:SF139">
    <property type="entry name" value="SGNH HYDROLASE-TYPE ESTERASE DOMAIN-CONTAINING PROTEIN"/>
    <property type="match status" value="1"/>
</dbReference>
<evidence type="ECO:0000256" key="3">
    <source>
        <dbReference type="SAM" id="SignalP"/>
    </source>
</evidence>
<name>A0A4Y1R1Z3_PRUDU</name>
<keyword evidence="4" id="KW-0378">Hydrolase</keyword>
<comment type="similarity">
    <text evidence="1">Belongs to the 'GDSL' lipolytic enzyme family.</text>
</comment>